<reference evidence="22" key="1">
    <citation type="submission" date="2023-11" db="EMBL/GenBank/DDBJ databases">
        <title>The genome sequences of three competitors of mushroom-forming fungi.</title>
        <authorList>
            <person name="Beijen E."/>
            <person name="Ohm R.A."/>
        </authorList>
    </citation>
    <scope>NUCLEOTIDE SEQUENCE</scope>
    <source>
        <strain evidence="22">CBS 100526</strain>
    </source>
</reference>
<feature type="compositionally biased region" description="Polar residues" evidence="19">
    <location>
        <begin position="353"/>
        <end position="365"/>
    </location>
</feature>
<dbReference type="AlphaFoldDB" id="A0AAE1I793"/>
<dbReference type="Proteomes" id="UP001273209">
    <property type="component" value="Unassembled WGS sequence"/>
</dbReference>
<feature type="active site" description="Proton donor" evidence="17">
    <location>
        <position position="125"/>
    </location>
</feature>
<evidence type="ECO:0000259" key="21">
    <source>
        <dbReference type="PROSITE" id="PS51762"/>
    </source>
</evidence>
<evidence type="ECO:0000256" key="13">
    <source>
        <dbReference type="ARBA" id="ARBA00023295"/>
    </source>
</evidence>
<proteinExistence type="inferred from homology"/>
<feature type="domain" description="GH16" evidence="21">
    <location>
        <begin position="23"/>
        <end position="240"/>
    </location>
</feature>
<organism evidence="22 23">
    <name type="scientific">Trichoderma aggressivum f. europaeum</name>
    <dbReference type="NCBI Taxonomy" id="173218"/>
    <lineage>
        <taxon>Eukaryota</taxon>
        <taxon>Fungi</taxon>
        <taxon>Dikarya</taxon>
        <taxon>Ascomycota</taxon>
        <taxon>Pezizomycotina</taxon>
        <taxon>Sordariomycetes</taxon>
        <taxon>Hypocreomycetidae</taxon>
        <taxon>Hypocreales</taxon>
        <taxon>Hypocreaceae</taxon>
        <taxon>Trichoderma</taxon>
    </lineage>
</organism>
<protein>
    <recommendedName>
        <fullName evidence="16">Crh-like protein</fullName>
        <ecNumber evidence="16">3.2.-.-</ecNumber>
    </recommendedName>
</protein>
<feature type="active site" description="Nucleophile" evidence="17">
    <location>
        <position position="121"/>
    </location>
</feature>
<evidence type="ECO:0000256" key="14">
    <source>
        <dbReference type="ARBA" id="ARBA00023316"/>
    </source>
</evidence>
<dbReference type="PROSITE" id="PS51762">
    <property type="entry name" value="GH16_2"/>
    <property type="match status" value="1"/>
</dbReference>
<evidence type="ECO:0000256" key="1">
    <source>
        <dbReference type="ARBA" id="ARBA00000822"/>
    </source>
</evidence>
<comment type="similarity">
    <text evidence="15">Belongs to the glycosyl hydrolase 16 family. CRH1 subfamily.</text>
</comment>
<dbReference type="GO" id="GO:0031505">
    <property type="term" value="P:fungal-type cell wall organization"/>
    <property type="evidence" value="ECO:0007669"/>
    <property type="project" value="TreeGrafter"/>
</dbReference>
<evidence type="ECO:0000256" key="10">
    <source>
        <dbReference type="ARBA" id="ARBA00023157"/>
    </source>
</evidence>
<accession>A0AAE1I793</accession>
<dbReference type="CDD" id="cd02183">
    <property type="entry name" value="GH16_fungal_CRH1_transglycosylase"/>
    <property type="match status" value="1"/>
</dbReference>
<evidence type="ECO:0000313" key="22">
    <source>
        <dbReference type="EMBL" id="KAK4061175.1"/>
    </source>
</evidence>
<comment type="catalytic activity">
    <reaction evidence="1">
        <text>Random endo-hydrolysis of N-acetyl-beta-D-glucosaminide (1-&gt;4)-beta-linkages in chitin and chitodextrins.</text>
        <dbReference type="EC" id="3.2.1.14"/>
    </reaction>
</comment>
<keyword evidence="5" id="KW-0328">Glycosyltransferase</keyword>
<gene>
    <name evidence="22" type="ORF">Triagg1_10431</name>
</gene>
<dbReference type="PANTHER" id="PTHR10963">
    <property type="entry name" value="GLYCOSYL HYDROLASE-RELATED"/>
    <property type="match status" value="1"/>
</dbReference>
<dbReference type="EC" id="3.2.-.-" evidence="16"/>
<dbReference type="InterPro" id="IPR017168">
    <property type="entry name" value="CHR-like"/>
</dbReference>
<evidence type="ECO:0000256" key="3">
    <source>
        <dbReference type="ARBA" id="ARBA00004589"/>
    </source>
</evidence>
<keyword evidence="8 16" id="KW-0378">Hydrolase</keyword>
<dbReference type="SUPFAM" id="SSF49899">
    <property type="entry name" value="Concanavalin A-like lectins/glucanases"/>
    <property type="match status" value="1"/>
</dbReference>
<feature type="region of interest" description="Disordered" evidence="19">
    <location>
        <begin position="275"/>
        <end position="376"/>
    </location>
</feature>
<keyword evidence="11" id="KW-0325">Glycoprotein</keyword>
<feature type="compositionally biased region" description="Low complexity" evidence="19">
    <location>
        <begin position="287"/>
        <end position="342"/>
    </location>
</feature>
<dbReference type="GO" id="GO:0008843">
    <property type="term" value="F:endochitinase activity"/>
    <property type="evidence" value="ECO:0007669"/>
    <property type="project" value="UniProtKB-EC"/>
</dbReference>
<keyword evidence="9 16" id="KW-0472">Membrane</keyword>
<dbReference type="EMBL" id="JAWRVG010000073">
    <property type="protein sequence ID" value="KAK4061175.1"/>
    <property type="molecule type" value="Genomic_DNA"/>
</dbReference>
<feature type="signal peptide" evidence="20">
    <location>
        <begin position="1"/>
        <end position="21"/>
    </location>
</feature>
<evidence type="ECO:0000256" key="18">
    <source>
        <dbReference type="PIRSR" id="PIRSR037299-2"/>
    </source>
</evidence>
<keyword evidence="23" id="KW-1185">Reference proteome</keyword>
<sequence length="400" mass="40905">MLSKTFTTAALALAASTLVSAQTSTDCNPLEKTCPNDPAFGKNNGDCDFTKGACDNFESLPGTTLKYSGNGAVFSISTEKEAPTIRTGKYIFFGRIDVVVQAAAGPGIVTSAVLQSDDLDEIDWEWVGGDNAQAQTNYFSKGNTATYDRGAFHPVSNPLGSFHTYSVEWTSAGVNWLIDNNVVRSLTAANAEGGAAGLPQTPMQVKLGTWVAGRKDAPQGTVEWAGGYTDFSKAPFLGYYKSISIVDYAGADAPTSKSVKEYIYGDNSGSWQSIKVSLGDGSDDSSDSSSTTAAPTSTKGSSSSVAHSSTKAPASTTAAEQQTTTAEQTTAEQTTLASSTAAPTKSSGGGSASNGTVSSTGSAQPTKPPTVPGNAGSRTAATIGSVFAVGAGLALAQFLL</sequence>
<dbReference type="InterPro" id="IPR000757">
    <property type="entry name" value="Beta-glucanase-like"/>
</dbReference>
<dbReference type="RefSeq" id="XP_062750625.1">
    <property type="nucleotide sequence ID" value="XM_062894502.1"/>
</dbReference>
<evidence type="ECO:0000256" key="2">
    <source>
        <dbReference type="ARBA" id="ARBA00004196"/>
    </source>
</evidence>
<evidence type="ECO:0000256" key="9">
    <source>
        <dbReference type="ARBA" id="ARBA00023136"/>
    </source>
</evidence>
<keyword evidence="12" id="KW-0449">Lipoprotein</keyword>
<dbReference type="PANTHER" id="PTHR10963:SF68">
    <property type="entry name" value="GLYCOSIDASE CRH1-RELATED"/>
    <property type="match status" value="1"/>
</dbReference>
<name>A0AAE1I793_9HYPO</name>
<evidence type="ECO:0000256" key="5">
    <source>
        <dbReference type="ARBA" id="ARBA00022676"/>
    </source>
</evidence>
<comment type="caution">
    <text evidence="22">The sequence shown here is derived from an EMBL/GenBank/DDBJ whole genome shotgun (WGS) entry which is preliminary data.</text>
</comment>
<evidence type="ECO:0000256" key="19">
    <source>
        <dbReference type="SAM" id="MobiDB-lite"/>
    </source>
</evidence>
<dbReference type="GO" id="GO:0016757">
    <property type="term" value="F:glycosyltransferase activity"/>
    <property type="evidence" value="ECO:0007669"/>
    <property type="project" value="UniProtKB-KW"/>
</dbReference>
<evidence type="ECO:0000256" key="8">
    <source>
        <dbReference type="ARBA" id="ARBA00022801"/>
    </source>
</evidence>
<keyword evidence="10 18" id="KW-1015">Disulfide bond</keyword>
<dbReference type="InterPro" id="IPR050546">
    <property type="entry name" value="Glycosyl_Hydrlase_16"/>
</dbReference>
<feature type="chain" id="PRO_5041912136" description="Crh-like protein" evidence="20">
    <location>
        <begin position="22"/>
        <end position="400"/>
    </location>
</feature>
<keyword evidence="4" id="KW-0336">GPI-anchor</keyword>
<evidence type="ECO:0000313" key="23">
    <source>
        <dbReference type="Proteomes" id="UP001273209"/>
    </source>
</evidence>
<keyword evidence="13" id="KW-0326">Glycosidase</keyword>
<evidence type="ECO:0000256" key="16">
    <source>
        <dbReference type="PIRNR" id="PIRNR037299"/>
    </source>
</evidence>
<evidence type="ECO:0000256" key="11">
    <source>
        <dbReference type="ARBA" id="ARBA00023180"/>
    </source>
</evidence>
<evidence type="ECO:0000256" key="17">
    <source>
        <dbReference type="PIRSR" id="PIRSR037299-1"/>
    </source>
</evidence>
<dbReference type="GO" id="GO:0009277">
    <property type="term" value="C:fungal-type cell wall"/>
    <property type="evidence" value="ECO:0007669"/>
    <property type="project" value="TreeGrafter"/>
</dbReference>
<evidence type="ECO:0000256" key="12">
    <source>
        <dbReference type="ARBA" id="ARBA00023288"/>
    </source>
</evidence>
<keyword evidence="14" id="KW-0961">Cell wall biogenesis/degradation</keyword>
<dbReference type="Gene3D" id="2.60.120.200">
    <property type="match status" value="1"/>
</dbReference>
<evidence type="ECO:0000256" key="6">
    <source>
        <dbReference type="ARBA" id="ARBA00022679"/>
    </source>
</evidence>
<keyword evidence="6" id="KW-0808">Transferase</keyword>
<comment type="subcellular location">
    <subcellularLocation>
        <location evidence="2">Cell envelope</location>
    </subcellularLocation>
    <subcellularLocation>
        <location evidence="3">Membrane</location>
        <topology evidence="3">Lipid-anchor</topology>
        <topology evidence="3">GPI-anchor</topology>
    </subcellularLocation>
</comment>
<evidence type="ECO:0000256" key="7">
    <source>
        <dbReference type="ARBA" id="ARBA00022729"/>
    </source>
</evidence>
<evidence type="ECO:0000256" key="15">
    <source>
        <dbReference type="ARBA" id="ARBA00038074"/>
    </source>
</evidence>
<dbReference type="PIRSF" id="PIRSF037299">
    <property type="entry name" value="Glycosidase_CRH1_prd"/>
    <property type="match status" value="1"/>
</dbReference>
<evidence type="ECO:0000256" key="20">
    <source>
        <dbReference type="SAM" id="SignalP"/>
    </source>
</evidence>
<evidence type="ECO:0000256" key="4">
    <source>
        <dbReference type="ARBA" id="ARBA00022622"/>
    </source>
</evidence>
<dbReference type="GeneID" id="87914407"/>
<feature type="disulfide bond" evidence="18">
    <location>
        <begin position="27"/>
        <end position="34"/>
    </location>
</feature>
<dbReference type="GO" id="GO:0098552">
    <property type="term" value="C:side of membrane"/>
    <property type="evidence" value="ECO:0007669"/>
    <property type="project" value="UniProtKB-KW"/>
</dbReference>
<dbReference type="Pfam" id="PF00722">
    <property type="entry name" value="Glyco_hydro_16"/>
    <property type="match status" value="1"/>
</dbReference>
<dbReference type="GO" id="GO:0005975">
    <property type="term" value="P:carbohydrate metabolic process"/>
    <property type="evidence" value="ECO:0007669"/>
    <property type="project" value="InterPro"/>
</dbReference>
<keyword evidence="7 20" id="KW-0732">Signal</keyword>
<dbReference type="InterPro" id="IPR013320">
    <property type="entry name" value="ConA-like_dom_sf"/>
</dbReference>